<dbReference type="Proteomes" id="UP000298390">
    <property type="component" value="Unassembled WGS sequence"/>
</dbReference>
<evidence type="ECO:0000313" key="5">
    <source>
        <dbReference type="Proteomes" id="UP000298390"/>
    </source>
</evidence>
<gene>
    <name evidence="4" type="ORF">EVJ58_g9921</name>
</gene>
<evidence type="ECO:0000259" key="3">
    <source>
        <dbReference type="PROSITE" id="PS50994"/>
    </source>
</evidence>
<keyword evidence="1" id="KW-0694">RNA-binding</keyword>
<dbReference type="PANTHER" id="PTHR37984:SF5">
    <property type="entry name" value="PROTEIN NYNRIN-LIKE"/>
    <property type="match status" value="1"/>
</dbReference>
<protein>
    <recommendedName>
        <fullName evidence="3">Integrase catalytic domain-containing protein</fullName>
    </recommendedName>
</protein>
<dbReference type="InterPro" id="IPR001584">
    <property type="entry name" value="Integrase_cat-core"/>
</dbReference>
<evidence type="ECO:0000256" key="2">
    <source>
        <dbReference type="SAM" id="MobiDB-lite"/>
    </source>
</evidence>
<evidence type="ECO:0000256" key="1">
    <source>
        <dbReference type="ARBA" id="ARBA00022884"/>
    </source>
</evidence>
<dbReference type="PROSITE" id="PS50994">
    <property type="entry name" value="INTEGRASE"/>
    <property type="match status" value="1"/>
</dbReference>
<comment type="caution">
    <text evidence="4">The sequence shown here is derived from an EMBL/GenBank/DDBJ whole genome shotgun (WGS) entry which is preliminary data.</text>
</comment>
<dbReference type="GO" id="GO:0015074">
    <property type="term" value="P:DNA integration"/>
    <property type="evidence" value="ECO:0007669"/>
    <property type="project" value="InterPro"/>
</dbReference>
<dbReference type="GO" id="GO:0005634">
    <property type="term" value="C:nucleus"/>
    <property type="evidence" value="ECO:0007669"/>
    <property type="project" value="UniProtKB-ARBA"/>
</dbReference>
<dbReference type="InterPro" id="IPR036397">
    <property type="entry name" value="RNaseH_sf"/>
</dbReference>
<feature type="domain" description="Integrase catalytic" evidence="3">
    <location>
        <begin position="1"/>
        <end position="160"/>
    </location>
</feature>
<dbReference type="Gene3D" id="3.30.420.10">
    <property type="entry name" value="Ribonuclease H-like superfamily/Ribonuclease H"/>
    <property type="match status" value="1"/>
</dbReference>
<dbReference type="PANTHER" id="PTHR37984">
    <property type="entry name" value="PROTEIN CBG26694"/>
    <property type="match status" value="1"/>
</dbReference>
<proteinExistence type="predicted"/>
<feature type="region of interest" description="Disordered" evidence="2">
    <location>
        <begin position="304"/>
        <end position="343"/>
    </location>
</feature>
<dbReference type="GO" id="GO:0003723">
    <property type="term" value="F:RNA binding"/>
    <property type="evidence" value="ECO:0007669"/>
    <property type="project" value="UniProtKB-KW"/>
</dbReference>
<accession>A0A4Y9XR57</accession>
<dbReference type="InterPro" id="IPR050951">
    <property type="entry name" value="Retrovirus_Pol_polyprotein"/>
</dbReference>
<name>A0A4Y9XR57_9APHY</name>
<evidence type="ECO:0000313" key="4">
    <source>
        <dbReference type="EMBL" id="TFY52600.1"/>
    </source>
</evidence>
<dbReference type="SUPFAM" id="SSF53098">
    <property type="entry name" value="Ribonuclease H-like"/>
    <property type="match status" value="1"/>
</dbReference>
<dbReference type="EMBL" id="SEKV01000949">
    <property type="protein sequence ID" value="TFY52600.1"/>
    <property type="molecule type" value="Genomic_DNA"/>
</dbReference>
<dbReference type="AlphaFoldDB" id="A0A4Y9XR57"/>
<organism evidence="4 5">
    <name type="scientific">Rhodofomes roseus</name>
    <dbReference type="NCBI Taxonomy" id="34475"/>
    <lineage>
        <taxon>Eukaryota</taxon>
        <taxon>Fungi</taxon>
        <taxon>Dikarya</taxon>
        <taxon>Basidiomycota</taxon>
        <taxon>Agaricomycotina</taxon>
        <taxon>Agaricomycetes</taxon>
        <taxon>Polyporales</taxon>
        <taxon>Rhodofomes</taxon>
    </lineage>
</organism>
<sequence length="343" mass="39483">MVSTPATIFTKVYLDIMEMPKANSFKYVIAARDDLSRAGEGRSLRNKKAKSVSIFFFEQILCRYGAVGEVVTDNGPEFKEAFQLLMNRYKLPQIKISAYNSKANGVVERGHFIIRESILKSCEGNVDKWPDYVQHAFFTDRVTVSQSTGFSPYYLLYGVEPVLPFDLAEMTLLVDGFHSGMSTSDLLALRIRQLMKKPDDIAQAASLLKKTRFRSKEIFERRYERRLHREVYKPGDLVLVRNKAVEQSADRKHHPRYLGPFQVVRQTKGGSYVVSELDGAIWRQGVAAFRLLPFISREQVEELNWMDEDEDDEDEEDLEDVDWNEEEISSSSSTDDEDQEEDL</sequence>
<dbReference type="STRING" id="34475.A0A4Y9XR57"/>
<reference evidence="4 5" key="1">
    <citation type="submission" date="2019-01" db="EMBL/GenBank/DDBJ databases">
        <title>Genome sequencing of the rare red list fungi Fomitopsis rosea.</title>
        <authorList>
            <person name="Buettner E."/>
            <person name="Kellner H."/>
        </authorList>
    </citation>
    <scope>NUCLEOTIDE SEQUENCE [LARGE SCALE GENOMIC DNA]</scope>
    <source>
        <strain evidence="4 5">DSM 105464</strain>
    </source>
</reference>
<dbReference type="InterPro" id="IPR012337">
    <property type="entry name" value="RNaseH-like_sf"/>
</dbReference>